<feature type="region of interest" description="Disordered" evidence="11">
    <location>
        <begin position="1071"/>
        <end position="1093"/>
    </location>
</feature>
<reference evidence="18" key="1">
    <citation type="journal article" date="2019" name="Int. J. Syst. Evol. Microbiol.">
        <title>The Global Catalogue of Microorganisms (GCM) 10K type strain sequencing project: providing services to taxonomists for standard genome sequencing and annotation.</title>
        <authorList>
            <consortium name="The Broad Institute Genomics Platform"/>
            <consortium name="The Broad Institute Genome Sequencing Center for Infectious Disease"/>
            <person name="Wu L."/>
            <person name="Ma J."/>
        </authorList>
    </citation>
    <scope>NUCLEOTIDE SEQUENCE [LARGE SCALE GENOMIC DNA]</scope>
    <source>
        <strain evidence="18">JCM 31047</strain>
    </source>
</reference>
<dbReference type="InterPro" id="IPR001610">
    <property type="entry name" value="PAC"/>
</dbReference>
<feature type="domain" description="PAC" evidence="15">
    <location>
        <begin position="392"/>
        <end position="444"/>
    </location>
</feature>
<dbReference type="Gene3D" id="3.30.450.40">
    <property type="match status" value="1"/>
</dbReference>
<dbReference type="InterPro" id="IPR003018">
    <property type="entry name" value="GAF"/>
</dbReference>
<feature type="domain" description="PAC" evidence="15">
    <location>
        <begin position="637"/>
        <end position="689"/>
    </location>
</feature>
<sequence>MPLQVMLLVVILTLLVAFVVHAFVQEQQRSRFEREADAYTQALRERVSVYERLLEATRSSWLTLGPSSTEQDFVRYVNGLNLADRYPGVQALGYADRIPTSASAALQAELRRTVAPDVQIRASGPVQPERVVISRVAPSTPTNLAVLGYDMNSEPLRRAAFQAAARSGQAQVTAPLGLAQRDAQGRAMPGFLIVLPVTVAERSGMLYLAVRSDTFLQGLLPAPGTPGAGAPLRPEVRLAGQSLTAGTSAGTPVFRTRTALNLAGQPWTLDFTAGSDFGRDEAAPLPYLIALLGLLIAGFSFMTVKAQVDARSRAERLNVSLNDARALQEAARAEFEAIFQSMQDAAVFTDAEGRIRLVNRALRDWLGRDDLEGRPLGIIHADRRLDGRSRFAPLSTSYVRVDGSVFSGEAQRSEVLAPDGTPLGLLEVVRDIRERVAAEQAVQAEERRSRAILDALPTVVQLSGRSGRVRYRNLAHQQQLGRADLAEHLRPEERGAFAQWREQVGASGRDASSEWQLTTALGERWFQVRVNPVHDPTDPGEQTLSGWVTTATDIHDRLVAERRAQRNEERYRAVLEGMPQIVWLTDPRGTFAYFNRRWSEFVGEARAAQPLSSLIHPEDRADYQRGWQAALSTGRAFEAEHRLLRADGQYRAFVTRGLPVLDGEGQVMEWVGTSTDVDDQVYAEQTARLLADVTEQLAGRSDDPSHLRHDRYRAALARLDTRFVDSGALWTVSPTQLVAVSSPSATWHAAAFQVVAGRAIEQVMSSEDPVFIDADPALHRVHATGALFYPLTGRDGALIGVLGLLYRQALTARDQDLAQELAGRFASALTNDRLQERVLDAQADLQLLNQSLEERVQQRTRELESANRELEAFSYSVSHDLRTPLRHIVGFGELLAKETGEGLSPKGQRYLTVIKDSASRMSQLIDDLLAFSRMGRQEMRQVPVDLRRVLETSWHSLEPDRAGRVIRFTLPDTLPTVQGDESLLTLVFTNLLSNAIKYSRGREEAQVTVSTDLTQHEVTVNVRDNGLGFDPRYADKLFGVFQRLHRADEFEGIGIGLANVRRIVTRHGGRVSAEGRPGEGATFSVTLPLQGPA</sequence>
<evidence type="ECO:0000256" key="9">
    <source>
        <dbReference type="ARBA" id="ARBA00023136"/>
    </source>
</evidence>
<dbReference type="Pfam" id="PF02518">
    <property type="entry name" value="HATPase_c"/>
    <property type="match status" value="1"/>
</dbReference>
<dbReference type="InterPro" id="IPR042240">
    <property type="entry name" value="CHASE_sf"/>
</dbReference>
<evidence type="ECO:0000256" key="5">
    <source>
        <dbReference type="ARBA" id="ARBA00022679"/>
    </source>
</evidence>
<evidence type="ECO:0000259" key="13">
    <source>
        <dbReference type="PROSITE" id="PS50109"/>
    </source>
</evidence>
<keyword evidence="9 12" id="KW-0472">Membrane</keyword>
<dbReference type="FunFam" id="3.30.565.10:FF:000006">
    <property type="entry name" value="Sensor histidine kinase WalK"/>
    <property type="match status" value="1"/>
</dbReference>
<dbReference type="PROSITE" id="PS50113">
    <property type="entry name" value="PAC"/>
    <property type="match status" value="2"/>
</dbReference>
<dbReference type="PROSITE" id="PS50109">
    <property type="entry name" value="HIS_KIN"/>
    <property type="match status" value="1"/>
</dbReference>
<dbReference type="InterPro" id="IPR000014">
    <property type="entry name" value="PAS"/>
</dbReference>
<dbReference type="SMART" id="SM00091">
    <property type="entry name" value="PAS"/>
    <property type="match status" value="3"/>
</dbReference>
<dbReference type="InterPro" id="IPR013655">
    <property type="entry name" value="PAS_fold_3"/>
</dbReference>
<dbReference type="GO" id="GO:0000156">
    <property type="term" value="F:phosphorelay response regulator activity"/>
    <property type="evidence" value="ECO:0007669"/>
    <property type="project" value="TreeGrafter"/>
</dbReference>
<dbReference type="AlphaFoldDB" id="A0A8H9L7B9"/>
<dbReference type="InterPro" id="IPR006189">
    <property type="entry name" value="CHASE_dom"/>
</dbReference>
<dbReference type="InterPro" id="IPR050351">
    <property type="entry name" value="BphY/WalK/GraS-like"/>
</dbReference>
<dbReference type="InterPro" id="IPR005467">
    <property type="entry name" value="His_kinase_dom"/>
</dbReference>
<dbReference type="Gene3D" id="1.10.287.130">
    <property type="match status" value="1"/>
</dbReference>
<evidence type="ECO:0000313" key="17">
    <source>
        <dbReference type="EMBL" id="GGM34346.1"/>
    </source>
</evidence>
<dbReference type="InterPro" id="IPR036890">
    <property type="entry name" value="HATPase_C_sf"/>
</dbReference>
<dbReference type="InterPro" id="IPR029016">
    <property type="entry name" value="GAF-like_dom_sf"/>
</dbReference>
<comment type="catalytic activity">
    <reaction evidence="1">
        <text>ATP + protein L-histidine = ADP + protein N-phospho-L-histidine.</text>
        <dbReference type="EC" id="2.7.13.3"/>
    </reaction>
</comment>
<evidence type="ECO:0000259" key="15">
    <source>
        <dbReference type="PROSITE" id="PS50113"/>
    </source>
</evidence>
<dbReference type="EC" id="2.7.13.3" evidence="3"/>
<dbReference type="Pfam" id="PF08447">
    <property type="entry name" value="PAS_3"/>
    <property type="match status" value="1"/>
</dbReference>
<evidence type="ECO:0000256" key="2">
    <source>
        <dbReference type="ARBA" id="ARBA00004370"/>
    </source>
</evidence>
<evidence type="ECO:0000256" key="12">
    <source>
        <dbReference type="SAM" id="Phobius"/>
    </source>
</evidence>
<comment type="subcellular location">
    <subcellularLocation>
        <location evidence="2">Membrane</location>
    </subcellularLocation>
</comment>
<keyword evidence="18" id="KW-1185">Reference proteome</keyword>
<gene>
    <name evidence="17" type="ORF">GCM10008956_08420</name>
</gene>
<dbReference type="SUPFAM" id="SSF55874">
    <property type="entry name" value="ATPase domain of HSP90 chaperone/DNA topoisomerase II/histidine kinase"/>
    <property type="match status" value="1"/>
</dbReference>
<accession>A0A8H9L7B9</accession>
<dbReference type="Pfam" id="PF13188">
    <property type="entry name" value="PAS_8"/>
    <property type="match status" value="1"/>
</dbReference>
<feature type="domain" description="Histidine kinase" evidence="13">
    <location>
        <begin position="876"/>
        <end position="1091"/>
    </location>
</feature>
<keyword evidence="7 17" id="KW-0418">Kinase</keyword>
<dbReference type="EMBL" id="BMQG01000002">
    <property type="protein sequence ID" value="GGM34346.1"/>
    <property type="molecule type" value="Genomic_DNA"/>
</dbReference>
<dbReference type="Gene3D" id="3.30.450.350">
    <property type="entry name" value="CHASE domain"/>
    <property type="match status" value="1"/>
</dbReference>
<keyword evidence="6 12" id="KW-0812">Transmembrane</keyword>
<dbReference type="SMART" id="SM01079">
    <property type="entry name" value="CHASE"/>
    <property type="match status" value="1"/>
</dbReference>
<dbReference type="Proteomes" id="UP000600547">
    <property type="component" value="Unassembled WGS sequence"/>
</dbReference>
<dbReference type="InterPro" id="IPR004358">
    <property type="entry name" value="Sig_transdc_His_kin-like_C"/>
</dbReference>
<evidence type="ECO:0000256" key="8">
    <source>
        <dbReference type="ARBA" id="ARBA00022989"/>
    </source>
</evidence>
<feature type="coiled-coil region" evidence="10">
    <location>
        <begin position="831"/>
        <end position="869"/>
    </location>
</feature>
<dbReference type="Pfam" id="PF03924">
    <property type="entry name" value="CHASE"/>
    <property type="match status" value="1"/>
</dbReference>
<proteinExistence type="predicted"/>
<dbReference type="GO" id="GO:0007234">
    <property type="term" value="P:osmosensory signaling via phosphorelay pathway"/>
    <property type="evidence" value="ECO:0007669"/>
    <property type="project" value="TreeGrafter"/>
</dbReference>
<dbReference type="SMART" id="SM00388">
    <property type="entry name" value="HisKA"/>
    <property type="match status" value="1"/>
</dbReference>
<dbReference type="FunFam" id="3.30.450.20:FF:000099">
    <property type="entry name" value="Sensory box sensor histidine kinase"/>
    <property type="match status" value="1"/>
</dbReference>
<dbReference type="PANTHER" id="PTHR42878">
    <property type="entry name" value="TWO-COMPONENT HISTIDINE KINASE"/>
    <property type="match status" value="1"/>
</dbReference>
<dbReference type="GO" id="GO:0016020">
    <property type="term" value="C:membrane"/>
    <property type="evidence" value="ECO:0007669"/>
    <property type="project" value="UniProtKB-SubCell"/>
</dbReference>
<dbReference type="GO" id="GO:0030295">
    <property type="term" value="F:protein kinase activator activity"/>
    <property type="evidence" value="ECO:0007669"/>
    <property type="project" value="TreeGrafter"/>
</dbReference>
<evidence type="ECO:0000256" key="10">
    <source>
        <dbReference type="SAM" id="Coils"/>
    </source>
</evidence>
<dbReference type="GO" id="GO:0000155">
    <property type="term" value="F:phosphorelay sensor kinase activity"/>
    <property type="evidence" value="ECO:0007669"/>
    <property type="project" value="InterPro"/>
</dbReference>
<feature type="transmembrane region" description="Helical" evidence="12">
    <location>
        <begin position="285"/>
        <end position="304"/>
    </location>
</feature>
<evidence type="ECO:0000256" key="11">
    <source>
        <dbReference type="SAM" id="MobiDB-lite"/>
    </source>
</evidence>
<dbReference type="NCBIfam" id="TIGR00229">
    <property type="entry name" value="sensory_box"/>
    <property type="match status" value="2"/>
</dbReference>
<dbReference type="PROSITE" id="PS50112">
    <property type="entry name" value="PAS"/>
    <property type="match status" value="1"/>
</dbReference>
<dbReference type="SUPFAM" id="SSF47384">
    <property type="entry name" value="Homodimeric domain of signal transducing histidine kinase"/>
    <property type="match status" value="1"/>
</dbReference>
<evidence type="ECO:0000256" key="1">
    <source>
        <dbReference type="ARBA" id="ARBA00000085"/>
    </source>
</evidence>
<feature type="domain" description="PAS" evidence="14">
    <location>
        <begin position="567"/>
        <end position="603"/>
    </location>
</feature>
<dbReference type="SUPFAM" id="SSF55785">
    <property type="entry name" value="PYP-like sensor domain (PAS domain)"/>
    <property type="match status" value="3"/>
</dbReference>
<dbReference type="SMART" id="SM00086">
    <property type="entry name" value="PAC"/>
    <property type="match status" value="3"/>
</dbReference>
<evidence type="ECO:0000259" key="16">
    <source>
        <dbReference type="PROSITE" id="PS50839"/>
    </source>
</evidence>
<organism evidence="17 18">
    <name type="scientific">Deinococcus arenae</name>
    <dbReference type="NCBI Taxonomy" id="1452751"/>
    <lineage>
        <taxon>Bacteria</taxon>
        <taxon>Thermotogati</taxon>
        <taxon>Deinococcota</taxon>
        <taxon>Deinococci</taxon>
        <taxon>Deinococcales</taxon>
        <taxon>Deinococcaceae</taxon>
        <taxon>Deinococcus</taxon>
    </lineage>
</organism>
<dbReference type="SUPFAM" id="SSF55781">
    <property type="entry name" value="GAF domain-like"/>
    <property type="match status" value="1"/>
</dbReference>
<dbReference type="Pfam" id="PF01590">
    <property type="entry name" value="GAF"/>
    <property type="match status" value="1"/>
</dbReference>
<keyword evidence="4" id="KW-0597">Phosphoprotein</keyword>
<dbReference type="PANTHER" id="PTHR42878:SF15">
    <property type="entry name" value="BACTERIOPHYTOCHROME"/>
    <property type="match status" value="1"/>
</dbReference>
<dbReference type="InterPro" id="IPR036097">
    <property type="entry name" value="HisK_dim/P_sf"/>
</dbReference>
<dbReference type="InterPro" id="IPR003661">
    <property type="entry name" value="HisK_dim/P_dom"/>
</dbReference>
<evidence type="ECO:0000256" key="6">
    <source>
        <dbReference type="ARBA" id="ARBA00022692"/>
    </source>
</evidence>
<dbReference type="Gene3D" id="3.30.450.20">
    <property type="entry name" value="PAS domain"/>
    <property type="match status" value="3"/>
</dbReference>
<name>A0A8H9L7B9_9DEIO</name>
<dbReference type="InterPro" id="IPR035965">
    <property type="entry name" value="PAS-like_dom_sf"/>
</dbReference>
<dbReference type="FunFam" id="1.10.287.130:FF:000070">
    <property type="entry name" value="Histidine kinase sensor protein"/>
    <property type="match status" value="1"/>
</dbReference>
<keyword evidence="10" id="KW-0175">Coiled coil</keyword>
<dbReference type="InterPro" id="IPR000700">
    <property type="entry name" value="PAS-assoc_C"/>
</dbReference>
<keyword evidence="5" id="KW-0808">Transferase</keyword>
<protein>
    <recommendedName>
        <fullName evidence="3">histidine kinase</fullName>
        <ecNumber evidence="3">2.7.13.3</ecNumber>
    </recommendedName>
</protein>
<evidence type="ECO:0000256" key="3">
    <source>
        <dbReference type="ARBA" id="ARBA00012438"/>
    </source>
</evidence>
<comment type="caution">
    <text evidence="17">The sequence shown here is derived from an EMBL/GenBank/DDBJ whole genome shotgun (WGS) entry which is preliminary data.</text>
</comment>
<evidence type="ECO:0000313" key="18">
    <source>
        <dbReference type="Proteomes" id="UP000600547"/>
    </source>
</evidence>
<evidence type="ECO:0000259" key="14">
    <source>
        <dbReference type="PROSITE" id="PS50112"/>
    </source>
</evidence>
<dbReference type="CDD" id="cd00082">
    <property type="entry name" value="HisKA"/>
    <property type="match status" value="1"/>
</dbReference>
<dbReference type="Pfam" id="PF00512">
    <property type="entry name" value="HisKA"/>
    <property type="match status" value="1"/>
</dbReference>
<dbReference type="Gene3D" id="3.30.565.10">
    <property type="entry name" value="Histidine kinase-like ATPase, C-terminal domain"/>
    <property type="match status" value="1"/>
</dbReference>
<feature type="domain" description="CHASE" evidence="16">
    <location>
        <begin position="64"/>
        <end position="197"/>
    </location>
</feature>
<evidence type="ECO:0000256" key="4">
    <source>
        <dbReference type="ARBA" id="ARBA00022553"/>
    </source>
</evidence>
<evidence type="ECO:0000256" key="7">
    <source>
        <dbReference type="ARBA" id="ARBA00022777"/>
    </source>
</evidence>
<dbReference type="PROSITE" id="PS50839">
    <property type="entry name" value="CHASE"/>
    <property type="match status" value="1"/>
</dbReference>
<dbReference type="InterPro" id="IPR003594">
    <property type="entry name" value="HATPase_dom"/>
</dbReference>
<dbReference type="CDD" id="cd00130">
    <property type="entry name" value="PAS"/>
    <property type="match status" value="2"/>
</dbReference>
<keyword evidence="8 12" id="KW-1133">Transmembrane helix</keyword>
<dbReference type="PRINTS" id="PR00344">
    <property type="entry name" value="BCTRLSENSOR"/>
</dbReference>
<dbReference type="SMART" id="SM00387">
    <property type="entry name" value="HATPase_c"/>
    <property type="match status" value="1"/>
</dbReference>